<organism evidence="3 4">
    <name type="scientific">Acanthamoeba castellanii (strain ATCC 30010 / Neff)</name>
    <dbReference type="NCBI Taxonomy" id="1257118"/>
    <lineage>
        <taxon>Eukaryota</taxon>
        <taxon>Amoebozoa</taxon>
        <taxon>Discosea</taxon>
        <taxon>Longamoebia</taxon>
        <taxon>Centramoebida</taxon>
        <taxon>Acanthamoebidae</taxon>
        <taxon>Acanthamoeba</taxon>
    </lineage>
</organism>
<evidence type="ECO:0000256" key="1">
    <source>
        <dbReference type="SAM" id="MobiDB-lite"/>
    </source>
</evidence>
<feature type="region of interest" description="Disordered" evidence="1">
    <location>
        <begin position="492"/>
        <end position="666"/>
    </location>
</feature>
<keyword evidence="4" id="KW-1185">Reference proteome</keyword>
<reference evidence="3 4" key="1">
    <citation type="journal article" date="2013" name="Genome Biol.">
        <title>Genome of Acanthamoeba castellanii highlights extensive lateral gene transfer and early evolution of tyrosine kinase signaling.</title>
        <authorList>
            <person name="Clarke M."/>
            <person name="Lohan A.J."/>
            <person name="Liu B."/>
            <person name="Lagkouvardos I."/>
            <person name="Roy S."/>
            <person name="Zafar N."/>
            <person name="Bertelli C."/>
            <person name="Schilde C."/>
            <person name="Kianianmomeni A."/>
            <person name="Burglin T.R."/>
            <person name="Frech C."/>
            <person name="Turcotte B."/>
            <person name="Kopec K.O."/>
            <person name="Synnott J.M."/>
            <person name="Choo C."/>
            <person name="Paponov I."/>
            <person name="Finkler A."/>
            <person name="Soon Heng Tan C."/>
            <person name="Hutchins A.P."/>
            <person name="Weinmeier T."/>
            <person name="Rattei T."/>
            <person name="Chu J.S."/>
            <person name="Gimenez G."/>
            <person name="Irimia M."/>
            <person name="Rigden D.J."/>
            <person name="Fitzpatrick D.A."/>
            <person name="Lorenzo-Morales J."/>
            <person name="Bateman A."/>
            <person name="Chiu C.H."/>
            <person name="Tang P."/>
            <person name="Hegemann P."/>
            <person name="Fromm H."/>
            <person name="Raoult D."/>
            <person name="Greub G."/>
            <person name="Miranda-Saavedra D."/>
            <person name="Chen N."/>
            <person name="Nash P."/>
            <person name="Ginger M.L."/>
            <person name="Horn M."/>
            <person name="Schaap P."/>
            <person name="Caler L."/>
            <person name="Loftus B."/>
        </authorList>
    </citation>
    <scope>NUCLEOTIDE SEQUENCE [LARGE SCALE GENOMIC DNA]</scope>
    <source>
        <strain evidence="3 4">Neff</strain>
    </source>
</reference>
<dbReference type="GO" id="GO:0005769">
    <property type="term" value="C:early endosome"/>
    <property type="evidence" value="ECO:0007669"/>
    <property type="project" value="TreeGrafter"/>
</dbReference>
<dbReference type="Gene3D" id="1.20.1050.80">
    <property type="entry name" value="VPS9 domain"/>
    <property type="match status" value="1"/>
</dbReference>
<dbReference type="InterPro" id="IPR003123">
    <property type="entry name" value="VPS9"/>
</dbReference>
<evidence type="ECO:0000313" key="3">
    <source>
        <dbReference type="EMBL" id="ELR18607.1"/>
    </source>
</evidence>
<dbReference type="EMBL" id="KB007951">
    <property type="protein sequence ID" value="ELR18607.1"/>
    <property type="molecule type" value="Genomic_DNA"/>
</dbReference>
<dbReference type="PROSITE" id="PS51205">
    <property type="entry name" value="VPS9"/>
    <property type="match status" value="1"/>
</dbReference>
<dbReference type="PANTHER" id="PTHR24170">
    <property type="entry name" value="ANKYRIN REPEAT DOMAIN-CONTAINING PROTEIN 27"/>
    <property type="match status" value="1"/>
</dbReference>
<dbReference type="GO" id="GO:0005886">
    <property type="term" value="C:plasma membrane"/>
    <property type="evidence" value="ECO:0007669"/>
    <property type="project" value="TreeGrafter"/>
</dbReference>
<evidence type="ECO:0000259" key="2">
    <source>
        <dbReference type="PROSITE" id="PS51205"/>
    </source>
</evidence>
<accession>L8H084</accession>
<dbReference type="InterPro" id="IPR051248">
    <property type="entry name" value="UPF0507/Ank_repeat_27"/>
</dbReference>
<dbReference type="AlphaFoldDB" id="L8H084"/>
<dbReference type="KEGG" id="acan:ACA1_155640"/>
<dbReference type="SUPFAM" id="SSF109993">
    <property type="entry name" value="VPS9 domain"/>
    <property type="match status" value="1"/>
</dbReference>
<dbReference type="GeneID" id="14919346"/>
<protein>
    <submittedName>
        <fullName evidence="3">Vacuolar sorting protein 9 (Vps9) domain containing protein</fullName>
    </submittedName>
</protein>
<dbReference type="GO" id="GO:0000149">
    <property type="term" value="F:SNARE binding"/>
    <property type="evidence" value="ECO:0007669"/>
    <property type="project" value="TreeGrafter"/>
</dbReference>
<dbReference type="GO" id="GO:0030133">
    <property type="term" value="C:transport vesicle"/>
    <property type="evidence" value="ECO:0007669"/>
    <property type="project" value="TreeGrafter"/>
</dbReference>
<feature type="compositionally biased region" description="Low complexity" evidence="1">
    <location>
        <begin position="583"/>
        <end position="626"/>
    </location>
</feature>
<feature type="compositionally biased region" description="Low complexity" evidence="1">
    <location>
        <begin position="492"/>
        <end position="527"/>
    </location>
</feature>
<dbReference type="VEuPathDB" id="AmoebaDB:ACA1_155640"/>
<evidence type="ECO:0000313" key="4">
    <source>
        <dbReference type="Proteomes" id="UP000011083"/>
    </source>
</evidence>
<dbReference type="Proteomes" id="UP000011083">
    <property type="component" value="Unassembled WGS sequence"/>
</dbReference>
<dbReference type="GO" id="GO:0045022">
    <property type="term" value="P:early endosome to late endosome transport"/>
    <property type="evidence" value="ECO:0007669"/>
    <property type="project" value="TreeGrafter"/>
</dbReference>
<feature type="compositionally biased region" description="Low complexity" evidence="1">
    <location>
        <begin position="427"/>
        <end position="445"/>
    </location>
</feature>
<dbReference type="GO" id="GO:0005770">
    <property type="term" value="C:late endosome"/>
    <property type="evidence" value="ECO:0007669"/>
    <property type="project" value="TreeGrafter"/>
</dbReference>
<gene>
    <name evidence="3" type="ORF">ACA1_155640</name>
</gene>
<dbReference type="RefSeq" id="XP_004340646.1">
    <property type="nucleotide sequence ID" value="XM_004340598.1"/>
</dbReference>
<dbReference type="InterPro" id="IPR037191">
    <property type="entry name" value="VPS9_dom_sf"/>
</dbReference>
<dbReference type="GO" id="GO:0005085">
    <property type="term" value="F:guanyl-nucleotide exchange factor activity"/>
    <property type="evidence" value="ECO:0007669"/>
    <property type="project" value="TreeGrafter"/>
</dbReference>
<feature type="region of interest" description="Disordered" evidence="1">
    <location>
        <begin position="427"/>
        <end position="456"/>
    </location>
</feature>
<dbReference type="GO" id="GO:0097422">
    <property type="term" value="C:tubular endosome"/>
    <property type="evidence" value="ECO:0007669"/>
    <property type="project" value="TreeGrafter"/>
</dbReference>
<dbReference type="Pfam" id="PF02204">
    <property type="entry name" value="VPS9"/>
    <property type="match status" value="1"/>
</dbReference>
<name>L8H084_ACACF</name>
<dbReference type="SMART" id="SM00167">
    <property type="entry name" value="VPS9"/>
    <property type="match status" value="1"/>
</dbReference>
<feature type="compositionally biased region" description="Low complexity" evidence="1">
    <location>
        <begin position="553"/>
        <end position="576"/>
    </location>
</feature>
<dbReference type="PANTHER" id="PTHR24170:SF1">
    <property type="entry name" value="DOMAIN PROTEIN, PUTATIVE (AFU_ORTHOLOGUE AFUA_1G09870)-RELATED"/>
    <property type="match status" value="1"/>
</dbReference>
<proteinExistence type="predicted"/>
<sequence length="709" mass="76573">MEEEEDVTTNPFFITLKQRHAGLYQLVQSKCYVVCVPQAASLAGTTLSEEFLKLHILASSPYFQGSFTTLSDKSVELEDNHITTTEGFAEQRRIKVLSEELFYNAQSQGFRVLLIERPFIGGTEVTDNHQSILPKERTATAVKYFLDSFPENEIVLQKIDETTGEFNKTYVIVKGFESHVVRKVQELYNYAVEALLCANPVFREFHIRNRNLAEFKEIVEVYVEAHRSQPDSPYVLNRLHAKLWDDFTTLFAKEDNDLLSLASSLKNLRQSDVGVRQALQCSMVAPSRHFKYMDTCTSPLEKLYCLKETCDLIMKTVAASQPPDSQESVTTDDLIPFLVYIIVLSKPKNLRTNLFLMENLTFIGLSTNEMGFNLVSLQAAVQYLRSKELAKFVDAEASDSVFRDNSPLKSLGNAIFTRHSSFFSSPSAAASSADASPHSDSGAGAQSESAVQQEKRSTYRISALTDDDSFPPPAASSSASSHVASSYSLTPVYGSTPSPSSASPSPASHPSPSSAEVSSPSSGGAPPRLHYRSLSSLFPSFGRGGRRADKSDSMPAASFTSSSSSTSSSATSSSRSPYERVSPRSSSSTSSSSPSPSPSSSSSASSVPPLSTSAHSLSSSSSYTGGSRRGGGAISDRTHHGPAHARSSSSATLPPPGSFAAWATPVQRPPAVITLDDVATKKGDNSADDLGDFLTQLQNVKDDALSSQG</sequence>
<dbReference type="OrthoDB" id="411646at2759"/>
<dbReference type="STRING" id="1257118.L8H084"/>
<feature type="domain" description="VPS9" evidence="2">
    <location>
        <begin position="252"/>
        <end position="393"/>
    </location>
</feature>